<dbReference type="InterPro" id="IPR010982">
    <property type="entry name" value="Lambda_DNA-bd_dom_sf"/>
</dbReference>
<feature type="compositionally biased region" description="Low complexity" evidence="8">
    <location>
        <begin position="634"/>
        <end position="646"/>
    </location>
</feature>
<dbReference type="InterPro" id="IPR009057">
    <property type="entry name" value="Homeodomain-like_sf"/>
</dbReference>
<gene>
    <name evidence="12" type="ORF">PMEA_00002544</name>
</gene>
<keyword evidence="3 7" id="KW-0238">DNA-binding</keyword>
<evidence type="ECO:0000259" key="10">
    <source>
        <dbReference type="PROSITE" id="PS51936"/>
    </source>
</evidence>
<feature type="DNA-binding region" description="Homeobox" evidence="7">
    <location>
        <begin position="199"/>
        <end position="279"/>
    </location>
</feature>
<feature type="domain" description="Homeobox" evidence="9">
    <location>
        <begin position="197"/>
        <end position="278"/>
    </location>
</feature>
<dbReference type="SMART" id="SM00389">
    <property type="entry name" value="HOX"/>
    <property type="match status" value="1"/>
</dbReference>
<feature type="domain" description="POU-specific atypical" evidence="10">
    <location>
        <begin position="87"/>
        <end position="182"/>
    </location>
</feature>
<dbReference type="SUPFAM" id="SSF47413">
    <property type="entry name" value="lambda repressor-like DNA-binding domains"/>
    <property type="match status" value="1"/>
</dbReference>
<dbReference type="PANTHER" id="PTHR11568:SF1">
    <property type="entry name" value="HEPATOCYTE NUCLEAR FACTOR 1-BETA-LIKE ISOFORM X1"/>
    <property type="match status" value="1"/>
</dbReference>
<evidence type="ECO:0000256" key="7">
    <source>
        <dbReference type="PROSITE-ProRule" id="PRU00108"/>
    </source>
</evidence>
<dbReference type="Gene3D" id="1.10.10.60">
    <property type="entry name" value="Homeodomain-like"/>
    <property type="match status" value="1"/>
</dbReference>
<feature type="region of interest" description="Disordered" evidence="8">
    <location>
        <begin position="531"/>
        <end position="553"/>
    </location>
</feature>
<dbReference type="GO" id="GO:0045893">
    <property type="term" value="P:positive regulation of DNA-templated transcription"/>
    <property type="evidence" value="ECO:0007669"/>
    <property type="project" value="InterPro"/>
</dbReference>
<comment type="subcellular location">
    <subcellularLocation>
        <location evidence="1 7">Nucleus</location>
    </subcellularLocation>
</comment>
<dbReference type="PROSITE" id="PS50071">
    <property type="entry name" value="HOMEOBOX_2"/>
    <property type="match status" value="1"/>
</dbReference>
<name>A0AAU9W8Y0_9CNID</name>
<dbReference type="EMBL" id="CALNXJ010000011">
    <property type="protein sequence ID" value="CAH3108431.1"/>
    <property type="molecule type" value="Genomic_DNA"/>
</dbReference>
<feature type="domain" description="HNF-p1" evidence="11">
    <location>
        <begin position="10"/>
        <end position="41"/>
    </location>
</feature>
<feature type="region of interest" description="Disordered" evidence="8">
    <location>
        <begin position="606"/>
        <end position="661"/>
    </location>
</feature>
<dbReference type="PANTHER" id="PTHR11568">
    <property type="entry name" value="HEPATOCYTE NUCLEAR FACTOR 1"/>
    <property type="match status" value="1"/>
</dbReference>
<dbReference type="Proteomes" id="UP001159428">
    <property type="component" value="Unassembled WGS sequence"/>
</dbReference>
<feature type="region of interest" description="Disordered" evidence="8">
    <location>
        <begin position="177"/>
        <end position="205"/>
    </location>
</feature>
<evidence type="ECO:0000256" key="5">
    <source>
        <dbReference type="ARBA" id="ARBA00023163"/>
    </source>
</evidence>
<dbReference type="GO" id="GO:0000981">
    <property type="term" value="F:DNA-binding transcription factor activity, RNA polymerase II-specific"/>
    <property type="evidence" value="ECO:0007669"/>
    <property type="project" value="TreeGrafter"/>
</dbReference>
<dbReference type="Gene3D" id="1.10.260.40">
    <property type="entry name" value="lambda repressor-like DNA-binding domains"/>
    <property type="match status" value="1"/>
</dbReference>
<dbReference type="PROSITE" id="PS51936">
    <property type="entry name" value="POU_4"/>
    <property type="match status" value="1"/>
</dbReference>
<dbReference type="PROSITE" id="PS51937">
    <property type="entry name" value="HNF_P1"/>
    <property type="match status" value="1"/>
</dbReference>
<dbReference type="GO" id="GO:0005634">
    <property type="term" value="C:nucleus"/>
    <property type="evidence" value="ECO:0007669"/>
    <property type="project" value="UniProtKB-SubCell"/>
</dbReference>
<evidence type="ECO:0000313" key="13">
    <source>
        <dbReference type="Proteomes" id="UP001159428"/>
    </source>
</evidence>
<evidence type="ECO:0000256" key="4">
    <source>
        <dbReference type="ARBA" id="ARBA00023155"/>
    </source>
</evidence>
<evidence type="ECO:0000256" key="6">
    <source>
        <dbReference type="ARBA" id="ARBA00023242"/>
    </source>
</evidence>
<evidence type="ECO:0000259" key="11">
    <source>
        <dbReference type="PROSITE" id="PS51937"/>
    </source>
</evidence>
<evidence type="ECO:0000259" key="9">
    <source>
        <dbReference type="PROSITE" id="PS50071"/>
    </source>
</evidence>
<dbReference type="InterPro" id="IPR039066">
    <property type="entry name" value="HNF-1"/>
</dbReference>
<dbReference type="InterPro" id="IPR044866">
    <property type="entry name" value="HNF_P1"/>
</dbReference>
<protein>
    <recommendedName>
        <fullName evidence="14">Hepatocyte nuclear factor 1-alpha</fullName>
    </recommendedName>
</protein>
<dbReference type="Pfam" id="PF04814">
    <property type="entry name" value="HNF-1_N"/>
    <property type="match status" value="1"/>
</dbReference>
<dbReference type="AlphaFoldDB" id="A0AAU9W8Y0"/>
<evidence type="ECO:0000256" key="1">
    <source>
        <dbReference type="ARBA" id="ARBA00004123"/>
    </source>
</evidence>
<dbReference type="InterPro" id="IPR001356">
    <property type="entry name" value="HD"/>
</dbReference>
<evidence type="ECO:0000256" key="2">
    <source>
        <dbReference type="ARBA" id="ARBA00023015"/>
    </source>
</evidence>
<dbReference type="GO" id="GO:0000978">
    <property type="term" value="F:RNA polymerase II cis-regulatory region sequence-specific DNA binding"/>
    <property type="evidence" value="ECO:0007669"/>
    <property type="project" value="TreeGrafter"/>
</dbReference>
<evidence type="ECO:0000256" key="3">
    <source>
        <dbReference type="ARBA" id="ARBA00023125"/>
    </source>
</evidence>
<keyword evidence="2" id="KW-0805">Transcription regulation</keyword>
<accession>A0AAU9W8Y0</accession>
<dbReference type="GO" id="GO:0030073">
    <property type="term" value="P:insulin secretion"/>
    <property type="evidence" value="ECO:0007669"/>
    <property type="project" value="InterPro"/>
</dbReference>
<organism evidence="12 13">
    <name type="scientific">Pocillopora meandrina</name>
    <dbReference type="NCBI Taxonomy" id="46732"/>
    <lineage>
        <taxon>Eukaryota</taxon>
        <taxon>Metazoa</taxon>
        <taxon>Cnidaria</taxon>
        <taxon>Anthozoa</taxon>
        <taxon>Hexacorallia</taxon>
        <taxon>Scleractinia</taxon>
        <taxon>Astrocoeniina</taxon>
        <taxon>Pocilloporidae</taxon>
        <taxon>Pocillopora</taxon>
    </lineage>
</organism>
<evidence type="ECO:0008006" key="14">
    <source>
        <dbReference type="Google" id="ProtNLM"/>
    </source>
</evidence>
<keyword evidence="5" id="KW-0804">Transcription</keyword>
<comment type="caution">
    <text evidence="12">The sequence shown here is derived from an EMBL/GenBank/DDBJ whole genome shotgun (WGS) entry which is preliminary data.</text>
</comment>
<sequence>MHNTMARNASSREITPLQGELLRALISSGISKDALLGACDELYAKLAQSAQRADSTAAEQQPKHNSSDHLQGIQVKSEAVKLDEAPQRRLIRDVSLEAQQVSFVDQMLGMDPWQAAKVIKMYMQQHNIPQREVVESTGLNQSHLSQHLNKGTPMKTSKRAALYTWFENKRKEIIEQYNTPGKRQVSESEEVEGSPTKKPRRNRFKWGPASTSILYQSYEEQKNPSKEEREALVEACNRAECSQRGVPYDNVEGLGPNLVTESRVYNWFANRRKEETFRLKLAIDASSFPEAPVTTPGQLASPTPNTAMSPVIPHPIITTSVPTGSKATSPQSGLPNPSGLTNPVVTTQHVQQIPLPSGQISQVQQMVPGQQGGVSLGQQQGIALMGNFVPGVSPQGMPINLAMMPPPPAGHTPTCQVAAQPQMMPISSIAHQQHPMQVSGMSQMPVIVSMPPGMDGLQPGIPHLPENIAQMAAGAPMMQMHPIPMTTLPMPPPLQPITCGDMSLPPPLQPLSVMSPAVPIPSQAPVPVSIPPSINTSLNTNERTPQSDPTSPIYEVKLETAVKDAIMEKIDTTNTTPEKGCKAELKCDRVKVENGDDDTIIAENVTIMTETEEQSNESSKSPIKDTRKNGKCSGLGEESSQSSSKGKAIRHSTDHFNGDSL</sequence>
<keyword evidence="4 7" id="KW-0371">Homeobox</keyword>
<evidence type="ECO:0000313" key="12">
    <source>
        <dbReference type="EMBL" id="CAH3108431.1"/>
    </source>
</evidence>
<evidence type="ECO:0000256" key="8">
    <source>
        <dbReference type="SAM" id="MobiDB-lite"/>
    </source>
</evidence>
<reference evidence="12 13" key="1">
    <citation type="submission" date="2022-05" db="EMBL/GenBank/DDBJ databases">
        <authorList>
            <consortium name="Genoscope - CEA"/>
            <person name="William W."/>
        </authorList>
    </citation>
    <scope>NUCLEOTIDE SEQUENCE [LARGE SCALE GENOMIC DNA]</scope>
</reference>
<feature type="compositionally biased region" description="Polar residues" evidence="8">
    <location>
        <begin position="532"/>
        <end position="550"/>
    </location>
</feature>
<dbReference type="InterPro" id="IPR044869">
    <property type="entry name" value="HNF-1_POU"/>
</dbReference>
<dbReference type="CDD" id="cd00086">
    <property type="entry name" value="homeodomain"/>
    <property type="match status" value="1"/>
</dbReference>
<dbReference type="InterPro" id="IPR006899">
    <property type="entry name" value="HNF-1_N"/>
</dbReference>
<keyword evidence="6 7" id="KW-0539">Nucleus</keyword>
<feature type="compositionally biased region" description="Basic and acidic residues" evidence="8">
    <location>
        <begin position="651"/>
        <end position="661"/>
    </location>
</feature>
<dbReference type="SUPFAM" id="SSF46689">
    <property type="entry name" value="Homeodomain-like"/>
    <property type="match status" value="1"/>
</dbReference>
<proteinExistence type="predicted"/>
<keyword evidence="13" id="KW-1185">Reference proteome</keyword>